<evidence type="ECO:0000256" key="1">
    <source>
        <dbReference type="ARBA" id="ARBA00022980"/>
    </source>
</evidence>
<keyword evidence="2" id="KW-0687">Ribonucleoprotein</keyword>
<protein>
    <submittedName>
        <fullName evidence="4">Ribsomal protein S11</fullName>
    </submittedName>
</protein>
<proteinExistence type="predicted"/>
<sequence length="326" mass="39637">MSYRSGFLTYFLNTRVVIKFAFLRYRKRFAVLPFPYLTPLLRSVKCLERFGRPNKQLSSWLVFYRFLISVIFSYFSKCSFSLLTFRGIYWGRSLSHWFLLTLIGTWFANYWPLMVIAMIKKFRKFHFHFIGQFRFLSGFKQVRNFRFVTKAVKALPAGSMWRQVIQQRRRLFELRLARFKTLFKKSLVFKNSTLVRKPFVPYLRRRLVHRFCILTYKLTRSNIYVTVTDMRGNVFISRSAGSLGLRKRWERHYYGTFAKLLDICLRFVKKNRLASRVMFYIRSYKSSYNKMLAWKTYCNKLYPDRIIFAPTRVHGFPLRQRRLKRL</sequence>
<dbReference type="EMBL" id="KT175738">
    <property type="protein sequence ID" value="AKT93786.1"/>
    <property type="molecule type" value="Genomic_DNA"/>
</dbReference>
<gene>
    <name evidence="4" type="primary">rps11</name>
</gene>
<name>A0A0K1HNT5_9EUKA</name>
<dbReference type="EMBL" id="KT175739">
    <property type="protein sequence ID" value="AKT93803.1"/>
    <property type="molecule type" value="Genomic_DNA"/>
</dbReference>
<keyword evidence="3" id="KW-0472">Membrane</keyword>
<evidence type="ECO:0000256" key="2">
    <source>
        <dbReference type="ARBA" id="ARBA00023274"/>
    </source>
</evidence>
<dbReference type="SUPFAM" id="SSF53137">
    <property type="entry name" value="Translational machinery components"/>
    <property type="match status" value="1"/>
</dbReference>
<dbReference type="GO" id="GO:1990904">
    <property type="term" value="C:ribonucleoprotein complex"/>
    <property type="evidence" value="ECO:0007669"/>
    <property type="project" value="UniProtKB-KW"/>
</dbReference>
<keyword evidence="3" id="KW-1133">Transmembrane helix</keyword>
<evidence type="ECO:0000256" key="3">
    <source>
        <dbReference type="SAM" id="Phobius"/>
    </source>
</evidence>
<dbReference type="InterPro" id="IPR036967">
    <property type="entry name" value="Ribosomal_uS11_sf"/>
</dbReference>
<dbReference type="GO" id="GO:0003735">
    <property type="term" value="F:structural constituent of ribosome"/>
    <property type="evidence" value="ECO:0007669"/>
    <property type="project" value="InterPro"/>
</dbReference>
<geneLocation type="mitochondrion" evidence="4"/>
<accession>A0A0K1HNT5</accession>
<dbReference type="GO" id="GO:0005840">
    <property type="term" value="C:ribosome"/>
    <property type="evidence" value="ECO:0007669"/>
    <property type="project" value="UniProtKB-KW"/>
</dbReference>
<feature type="transmembrane region" description="Helical" evidence="3">
    <location>
        <begin position="96"/>
        <end position="119"/>
    </location>
</feature>
<organism evidence="4">
    <name type="scientific">Balamuthia mandrillaris</name>
    <dbReference type="NCBI Taxonomy" id="66527"/>
    <lineage>
        <taxon>Eukaryota</taxon>
        <taxon>Amoebozoa</taxon>
        <taxon>Discosea</taxon>
        <taxon>Longamoebia</taxon>
        <taxon>Centramoebida</taxon>
        <taxon>Balamuthiidae</taxon>
        <taxon>Balamuthia</taxon>
    </lineage>
</organism>
<dbReference type="AlphaFoldDB" id="A0A0K1HNT5"/>
<dbReference type="GO" id="GO:0006412">
    <property type="term" value="P:translation"/>
    <property type="evidence" value="ECO:0007669"/>
    <property type="project" value="InterPro"/>
</dbReference>
<keyword evidence="4" id="KW-0496">Mitochondrion</keyword>
<keyword evidence="3" id="KW-0812">Transmembrane</keyword>
<feature type="transmembrane region" description="Helical" evidence="3">
    <location>
        <begin position="57"/>
        <end position="76"/>
    </location>
</feature>
<keyword evidence="1" id="KW-0689">Ribosomal protein</keyword>
<evidence type="ECO:0000313" key="5">
    <source>
        <dbReference type="EMBL" id="AKT93803.1"/>
    </source>
</evidence>
<dbReference type="Gene3D" id="3.30.420.80">
    <property type="entry name" value="Ribosomal protein S11"/>
    <property type="match status" value="1"/>
</dbReference>
<evidence type="ECO:0000313" key="4">
    <source>
        <dbReference type="EMBL" id="AKT93786.1"/>
    </source>
</evidence>
<reference evidence="4" key="1">
    <citation type="journal article" date="2015" name="Genome Med.">
        <title>Clinical metagenomic identification of Balamuthia mandrillaris encephalitis and assembly of the draft genome: the continuing case for reference genome sequencing.</title>
        <authorList>
            <person name="Greninger A.L."/>
            <person name="Messacar K."/>
            <person name="Dunnebacke T."/>
            <person name="Naccache S.N."/>
            <person name="Federman S."/>
            <person name="Bouquet J."/>
            <person name="Mirsky D."/>
            <person name="Nomura Y."/>
            <person name="Yagi S."/>
            <person name="Glaser C."/>
            <person name="Vollmer M."/>
            <person name="Press C.A."/>
            <person name="Klenschmidt-DeMasters B.K."/>
            <person name="Dominguez S.R."/>
            <person name="Chiu C.Y."/>
        </authorList>
    </citation>
    <scope>NUCLEOTIDE SEQUENCE</scope>
    <source>
        <strain evidence="5">GAM-19</strain>
        <strain evidence="4">V188</strain>
    </source>
</reference>